<accession>A0ABT8DNY9</accession>
<sequence length="98" mass="10114">MHDLECHLAGVTGFAMEISMGLAPNQREFSRGAALICSAALSSGQLQLQSGIQALEVQRGPLGDSVVDRSVAPLWAKLAALAASPACAAEPTKRSGRP</sequence>
<protein>
    <submittedName>
        <fullName evidence="1">Uncharacterized protein</fullName>
    </submittedName>
</protein>
<gene>
    <name evidence="1" type="ORF">QWJ38_07290</name>
</gene>
<dbReference type="Proteomes" id="UP001228044">
    <property type="component" value="Unassembled WGS sequence"/>
</dbReference>
<organism evidence="1 2">
    <name type="scientific">Roseateles violae</name>
    <dbReference type="NCBI Taxonomy" id="3058042"/>
    <lineage>
        <taxon>Bacteria</taxon>
        <taxon>Pseudomonadati</taxon>
        <taxon>Pseudomonadota</taxon>
        <taxon>Betaproteobacteria</taxon>
        <taxon>Burkholderiales</taxon>
        <taxon>Sphaerotilaceae</taxon>
        <taxon>Roseateles</taxon>
    </lineage>
</organism>
<keyword evidence="2" id="KW-1185">Reference proteome</keyword>
<name>A0ABT8DNY9_9BURK</name>
<reference evidence="1 2" key="1">
    <citation type="submission" date="2023-06" db="EMBL/GenBank/DDBJ databases">
        <title>Pelomonas sp. PFR6 16S ribosomal RNA gene Genome sequencing and assembly.</title>
        <authorList>
            <person name="Woo H."/>
        </authorList>
    </citation>
    <scope>NUCLEOTIDE SEQUENCE [LARGE SCALE GENOMIC DNA]</scope>
    <source>
        <strain evidence="1 2">PFR6</strain>
    </source>
</reference>
<evidence type="ECO:0000313" key="2">
    <source>
        <dbReference type="Proteomes" id="UP001228044"/>
    </source>
</evidence>
<dbReference type="RefSeq" id="WP_290358396.1">
    <property type="nucleotide sequence ID" value="NZ_JAUHHC010000002.1"/>
</dbReference>
<dbReference type="EMBL" id="JAUHHC010000002">
    <property type="protein sequence ID" value="MDN3920081.1"/>
    <property type="molecule type" value="Genomic_DNA"/>
</dbReference>
<comment type="caution">
    <text evidence="1">The sequence shown here is derived from an EMBL/GenBank/DDBJ whole genome shotgun (WGS) entry which is preliminary data.</text>
</comment>
<proteinExistence type="predicted"/>
<evidence type="ECO:0000313" key="1">
    <source>
        <dbReference type="EMBL" id="MDN3920081.1"/>
    </source>
</evidence>